<dbReference type="EMBL" id="SRLO01000912">
    <property type="protein sequence ID" value="TNN44316.1"/>
    <property type="molecule type" value="Genomic_DNA"/>
</dbReference>
<name>A0A4Z2FSY5_9TELE</name>
<dbReference type="Proteomes" id="UP000314294">
    <property type="component" value="Unassembled WGS sequence"/>
</dbReference>
<reference evidence="2 3" key="1">
    <citation type="submission" date="2019-03" db="EMBL/GenBank/DDBJ databases">
        <title>First draft genome of Liparis tanakae, snailfish: a comprehensive survey of snailfish specific genes.</title>
        <authorList>
            <person name="Kim W."/>
            <person name="Song I."/>
            <person name="Jeong J.-H."/>
            <person name="Kim D."/>
            <person name="Kim S."/>
            <person name="Ryu S."/>
            <person name="Song J.Y."/>
            <person name="Lee S.K."/>
        </authorList>
    </citation>
    <scope>NUCLEOTIDE SEQUENCE [LARGE SCALE GENOMIC DNA]</scope>
    <source>
        <tissue evidence="2">Muscle</tissue>
    </source>
</reference>
<comment type="caution">
    <text evidence="2">The sequence shown here is derived from an EMBL/GenBank/DDBJ whole genome shotgun (WGS) entry which is preliminary data.</text>
</comment>
<evidence type="ECO:0000313" key="2">
    <source>
        <dbReference type="EMBL" id="TNN44316.1"/>
    </source>
</evidence>
<evidence type="ECO:0000256" key="1">
    <source>
        <dbReference type="SAM" id="MobiDB-lite"/>
    </source>
</evidence>
<evidence type="ECO:0000313" key="3">
    <source>
        <dbReference type="Proteomes" id="UP000314294"/>
    </source>
</evidence>
<sequence length="71" mass="7556">MARLRAVARRGPLGSPISDPEDPVHAPNAVPSSVRLKAASSCSNKHVTITYDLSSIAEPGDNIIEFLENKS</sequence>
<dbReference type="AlphaFoldDB" id="A0A4Z2FSY5"/>
<keyword evidence="3" id="KW-1185">Reference proteome</keyword>
<proteinExistence type="predicted"/>
<protein>
    <submittedName>
        <fullName evidence="2">Uncharacterized protein</fullName>
    </submittedName>
</protein>
<gene>
    <name evidence="2" type="ORF">EYF80_045479</name>
</gene>
<feature type="region of interest" description="Disordered" evidence="1">
    <location>
        <begin position="1"/>
        <end position="29"/>
    </location>
</feature>
<accession>A0A4Z2FSY5</accession>
<organism evidence="2 3">
    <name type="scientific">Liparis tanakae</name>
    <name type="common">Tanaka's snailfish</name>
    <dbReference type="NCBI Taxonomy" id="230148"/>
    <lineage>
        <taxon>Eukaryota</taxon>
        <taxon>Metazoa</taxon>
        <taxon>Chordata</taxon>
        <taxon>Craniata</taxon>
        <taxon>Vertebrata</taxon>
        <taxon>Euteleostomi</taxon>
        <taxon>Actinopterygii</taxon>
        <taxon>Neopterygii</taxon>
        <taxon>Teleostei</taxon>
        <taxon>Neoteleostei</taxon>
        <taxon>Acanthomorphata</taxon>
        <taxon>Eupercaria</taxon>
        <taxon>Perciformes</taxon>
        <taxon>Cottioidei</taxon>
        <taxon>Cottales</taxon>
        <taxon>Liparidae</taxon>
        <taxon>Liparis</taxon>
    </lineage>
</organism>